<keyword evidence="2 4" id="KW-0081">Bacteriolytic enzyme</keyword>
<comment type="caution">
    <text evidence="5">The sequence shown here is derived from an EMBL/GenBank/DDBJ whole genome shotgun (WGS) entry which is preliminary data.</text>
</comment>
<sequence>MKLGIKGKALIQEFERFSATLYDSDGAGHCTIGWGHLVHRGFCDGRENESVFRKGISKSRADQLFMVDVEDAEAFVNKILKSRGLSVNQAQFDALVSFTYNVGSGNFKLMMDRCFERFPDQPLDSIPQCMQTYNKAGSRVLQGLVNRRKKEIELFMNRD</sequence>
<comment type="similarity">
    <text evidence="4">Belongs to the glycosyl hydrolase 24 family.</text>
</comment>
<dbReference type="InterPro" id="IPR023346">
    <property type="entry name" value="Lysozyme-like_dom_sf"/>
</dbReference>
<dbReference type="Pfam" id="PF00959">
    <property type="entry name" value="Phage_lysozyme"/>
    <property type="match status" value="1"/>
</dbReference>
<accession>A0ABT1WKQ4</accession>
<protein>
    <recommendedName>
        <fullName evidence="4">Lysozyme</fullName>
        <ecNumber evidence="4">3.2.1.17</ecNumber>
    </recommendedName>
</protein>
<dbReference type="RefSeq" id="WP_256765489.1">
    <property type="nucleotide sequence ID" value="NZ_JANIGO010000006.1"/>
</dbReference>
<proteinExistence type="inferred from homology"/>
<dbReference type="CDD" id="cd00737">
    <property type="entry name" value="lyz_endolysin_autolysin"/>
    <property type="match status" value="1"/>
</dbReference>
<dbReference type="SUPFAM" id="SSF53955">
    <property type="entry name" value="Lysozyme-like"/>
    <property type="match status" value="1"/>
</dbReference>
<evidence type="ECO:0000313" key="5">
    <source>
        <dbReference type="EMBL" id="MCQ8897683.1"/>
    </source>
</evidence>
<dbReference type="PANTHER" id="PTHR38107:SF3">
    <property type="entry name" value="LYSOZYME RRRD-RELATED"/>
    <property type="match status" value="1"/>
</dbReference>
<dbReference type="InterPro" id="IPR033907">
    <property type="entry name" value="Endolysin_autolysin"/>
</dbReference>
<organism evidence="5 6">
    <name type="scientific">Limnobacter humi</name>
    <dbReference type="NCBI Taxonomy" id="1778671"/>
    <lineage>
        <taxon>Bacteria</taxon>
        <taxon>Pseudomonadati</taxon>
        <taxon>Pseudomonadota</taxon>
        <taxon>Betaproteobacteria</taxon>
        <taxon>Burkholderiales</taxon>
        <taxon>Burkholderiaceae</taxon>
        <taxon>Limnobacter</taxon>
    </lineage>
</organism>
<dbReference type="EC" id="3.2.1.17" evidence="4"/>
<evidence type="ECO:0000256" key="2">
    <source>
        <dbReference type="ARBA" id="ARBA00022638"/>
    </source>
</evidence>
<keyword evidence="1 4" id="KW-0929">Antimicrobial</keyword>
<evidence type="ECO:0000256" key="1">
    <source>
        <dbReference type="ARBA" id="ARBA00022529"/>
    </source>
</evidence>
<dbReference type="Gene3D" id="1.10.530.40">
    <property type="match status" value="1"/>
</dbReference>
<keyword evidence="3" id="KW-1035">Host cytoplasm</keyword>
<dbReference type="InterPro" id="IPR051018">
    <property type="entry name" value="Bacteriophage_GH24"/>
</dbReference>
<dbReference type="InterPro" id="IPR002196">
    <property type="entry name" value="Glyco_hydro_24"/>
</dbReference>
<evidence type="ECO:0000256" key="3">
    <source>
        <dbReference type="ARBA" id="ARBA00023200"/>
    </source>
</evidence>
<keyword evidence="4" id="KW-0378">Hydrolase</keyword>
<keyword evidence="4" id="KW-0326">Glycosidase</keyword>
<keyword evidence="6" id="KW-1185">Reference proteome</keyword>
<dbReference type="InterPro" id="IPR023347">
    <property type="entry name" value="Lysozyme_dom_sf"/>
</dbReference>
<name>A0ABT1WKQ4_9BURK</name>
<gene>
    <name evidence="5" type="ORF">NQT62_14675</name>
</gene>
<reference evidence="5 6" key="1">
    <citation type="submission" date="2022-07" db="EMBL/GenBank/DDBJ databases">
        <authorList>
            <person name="Xamxidin M."/>
            <person name="Wu M."/>
        </authorList>
    </citation>
    <scope>NUCLEOTIDE SEQUENCE [LARGE SCALE GENOMIC DNA]</scope>
    <source>
        <strain evidence="5 6">NBRC 111650</strain>
    </source>
</reference>
<evidence type="ECO:0000313" key="6">
    <source>
        <dbReference type="Proteomes" id="UP001204142"/>
    </source>
</evidence>
<dbReference type="Proteomes" id="UP001204142">
    <property type="component" value="Unassembled WGS sequence"/>
</dbReference>
<comment type="catalytic activity">
    <reaction evidence="4">
        <text>Hydrolysis of (1-&gt;4)-beta-linkages between N-acetylmuramic acid and N-acetyl-D-glucosamine residues in a peptidoglycan and between N-acetyl-D-glucosamine residues in chitodextrins.</text>
        <dbReference type="EC" id="3.2.1.17"/>
    </reaction>
</comment>
<evidence type="ECO:0000256" key="4">
    <source>
        <dbReference type="RuleBase" id="RU003788"/>
    </source>
</evidence>
<dbReference type="PANTHER" id="PTHR38107">
    <property type="match status" value="1"/>
</dbReference>
<dbReference type="EMBL" id="JANIGO010000006">
    <property type="protein sequence ID" value="MCQ8897683.1"/>
    <property type="molecule type" value="Genomic_DNA"/>
</dbReference>